<gene>
    <name evidence="2" type="ORF">T265_04017</name>
</gene>
<dbReference type="KEGG" id="ovi:T265_04017"/>
<organism evidence="2 3">
    <name type="scientific">Opisthorchis viverrini</name>
    <name type="common">Southeast Asian liver fluke</name>
    <dbReference type="NCBI Taxonomy" id="6198"/>
    <lineage>
        <taxon>Eukaryota</taxon>
        <taxon>Metazoa</taxon>
        <taxon>Spiralia</taxon>
        <taxon>Lophotrochozoa</taxon>
        <taxon>Platyhelminthes</taxon>
        <taxon>Trematoda</taxon>
        <taxon>Digenea</taxon>
        <taxon>Opisthorchiida</taxon>
        <taxon>Opisthorchiata</taxon>
        <taxon>Opisthorchiidae</taxon>
        <taxon>Opisthorchis</taxon>
    </lineage>
</organism>
<protein>
    <submittedName>
        <fullName evidence="2">Uncharacterized protein</fullName>
    </submittedName>
</protein>
<dbReference type="AlphaFoldDB" id="A0A074ZPL4"/>
<accession>A0A074ZPL4</accession>
<feature type="compositionally biased region" description="Polar residues" evidence="1">
    <location>
        <begin position="19"/>
        <end position="35"/>
    </location>
</feature>
<dbReference type="EMBL" id="KL596680">
    <property type="protein sequence ID" value="KER29363.1"/>
    <property type="molecule type" value="Genomic_DNA"/>
</dbReference>
<keyword evidence="3" id="KW-1185">Reference proteome</keyword>
<feature type="region of interest" description="Disordered" evidence="1">
    <location>
        <begin position="15"/>
        <end position="48"/>
    </location>
</feature>
<dbReference type="GeneID" id="20318203"/>
<evidence type="ECO:0000313" key="3">
    <source>
        <dbReference type="Proteomes" id="UP000054324"/>
    </source>
</evidence>
<dbReference type="CTD" id="20318203"/>
<dbReference type="Proteomes" id="UP000054324">
    <property type="component" value="Unassembled WGS sequence"/>
</dbReference>
<evidence type="ECO:0000313" key="2">
    <source>
        <dbReference type="EMBL" id="KER29363.1"/>
    </source>
</evidence>
<sequence>MDQCGVKICKFLGQERNDSGQSSGKEAAGSTSTLDTAKGKNRPIPAPGAIQWSLRSTRPLWRNIPACRLAKIRSHLARIFHSVLFR</sequence>
<dbReference type="RefSeq" id="XP_009166899.1">
    <property type="nucleotide sequence ID" value="XM_009168635.1"/>
</dbReference>
<name>A0A074ZPL4_OPIVI</name>
<reference evidence="2 3" key="1">
    <citation type="submission" date="2013-11" db="EMBL/GenBank/DDBJ databases">
        <title>Opisthorchis viverrini - life in the bile duct.</title>
        <authorList>
            <person name="Young N.D."/>
            <person name="Nagarajan N."/>
            <person name="Lin S.J."/>
            <person name="Korhonen P.K."/>
            <person name="Jex A.R."/>
            <person name="Hall R.S."/>
            <person name="Safavi-Hemami H."/>
            <person name="Kaewkong W."/>
            <person name="Bertrand D."/>
            <person name="Gao S."/>
            <person name="Seet Q."/>
            <person name="Wongkham S."/>
            <person name="Teh B.T."/>
            <person name="Wongkham C."/>
            <person name="Intapan P.M."/>
            <person name="Maleewong W."/>
            <person name="Yang X."/>
            <person name="Hu M."/>
            <person name="Wang Z."/>
            <person name="Hofmann A."/>
            <person name="Sternberg P.W."/>
            <person name="Tan P."/>
            <person name="Wang J."/>
            <person name="Gasser R.B."/>
        </authorList>
    </citation>
    <scope>NUCLEOTIDE SEQUENCE [LARGE SCALE GENOMIC DNA]</scope>
</reference>
<proteinExistence type="predicted"/>
<evidence type="ECO:0000256" key="1">
    <source>
        <dbReference type="SAM" id="MobiDB-lite"/>
    </source>
</evidence>